<keyword evidence="6" id="KW-0598">Phosphotransferase system</keyword>
<keyword evidence="7" id="KW-0418">Kinase</keyword>
<keyword evidence="3" id="KW-0963">Cytoplasm</keyword>
<evidence type="ECO:0000313" key="10">
    <source>
        <dbReference type="Proteomes" id="UP000482487"/>
    </source>
</evidence>
<dbReference type="RefSeq" id="WP_160959317.1">
    <property type="nucleotide sequence ID" value="NZ_WVUD01000006.1"/>
</dbReference>
<dbReference type="Proteomes" id="UP000482487">
    <property type="component" value="Unassembled WGS sequence"/>
</dbReference>
<protein>
    <submittedName>
        <fullName evidence="9">PTS sugar transporter subunit IIA</fullName>
    </submittedName>
</protein>
<dbReference type="OrthoDB" id="9794368at2"/>
<proteinExistence type="predicted"/>
<dbReference type="Pfam" id="PF03610">
    <property type="entry name" value="EIIA-man"/>
    <property type="match status" value="1"/>
</dbReference>
<dbReference type="InterPro" id="IPR004701">
    <property type="entry name" value="PTS_EIIA_man-typ"/>
</dbReference>
<dbReference type="SUPFAM" id="SSF53062">
    <property type="entry name" value="PTS system fructose IIA component-like"/>
    <property type="match status" value="1"/>
</dbReference>
<keyword evidence="4 9" id="KW-0762">Sugar transport</keyword>
<dbReference type="PROSITE" id="PS51096">
    <property type="entry name" value="PTS_EIIA_TYPE_4"/>
    <property type="match status" value="1"/>
</dbReference>
<dbReference type="PANTHER" id="PTHR33799:SF1">
    <property type="entry name" value="PTS SYSTEM MANNOSE-SPECIFIC EIIAB COMPONENT-RELATED"/>
    <property type="match status" value="1"/>
</dbReference>
<dbReference type="GO" id="GO:0005737">
    <property type="term" value="C:cytoplasm"/>
    <property type="evidence" value="ECO:0007669"/>
    <property type="project" value="UniProtKB-SubCell"/>
</dbReference>
<comment type="subcellular location">
    <subcellularLocation>
        <location evidence="1">Cytoplasm</location>
    </subcellularLocation>
</comment>
<keyword evidence="2" id="KW-0813">Transport</keyword>
<evidence type="ECO:0000256" key="1">
    <source>
        <dbReference type="ARBA" id="ARBA00004496"/>
    </source>
</evidence>
<reference evidence="9 10" key="1">
    <citation type="submission" date="2020-01" db="EMBL/GenBank/DDBJ databases">
        <title>Genome sequence of Desulfovibrio aerotolerans DSM 16695(T).</title>
        <authorList>
            <person name="Karnachuk O."/>
            <person name="Avakyan M."/>
            <person name="Mardanov A."/>
            <person name="Kadnikov V."/>
            <person name="Ravin N."/>
        </authorList>
    </citation>
    <scope>NUCLEOTIDE SEQUENCE [LARGE SCALE GENOMIC DNA]</scope>
    <source>
        <strain evidence="9 10">DSM 16695</strain>
    </source>
</reference>
<dbReference type="InterPro" id="IPR051471">
    <property type="entry name" value="Bacterial_PTS_sugar_comp"/>
</dbReference>
<gene>
    <name evidence="9" type="ORF">GTA51_05365</name>
</gene>
<keyword evidence="10" id="KW-1185">Reference proteome</keyword>
<dbReference type="InterPro" id="IPR033887">
    <property type="entry name" value="PTS_IIA_man"/>
</dbReference>
<dbReference type="GO" id="GO:0009401">
    <property type="term" value="P:phosphoenolpyruvate-dependent sugar phosphotransferase system"/>
    <property type="evidence" value="ECO:0007669"/>
    <property type="project" value="UniProtKB-KW"/>
</dbReference>
<evidence type="ECO:0000256" key="6">
    <source>
        <dbReference type="ARBA" id="ARBA00022683"/>
    </source>
</evidence>
<evidence type="ECO:0000259" key="8">
    <source>
        <dbReference type="PROSITE" id="PS51096"/>
    </source>
</evidence>
<evidence type="ECO:0000256" key="4">
    <source>
        <dbReference type="ARBA" id="ARBA00022597"/>
    </source>
</evidence>
<feature type="domain" description="PTS EIIA type-4" evidence="8">
    <location>
        <begin position="10"/>
        <end position="131"/>
    </location>
</feature>
<evidence type="ECO:0000256" key="3">
    <source>
        <dbReference type="ARBA" id="ARBA00022490"/>
    </source>
</evidence>
<comment type="caution">
    <text evidence="9">The sequence shown here is derived from an EMBL/GenBank/DDBJ whole genome shotgun (WGS) entry which is preliminary data.</text>
</comment>
<sequence>MNAQSRTDTPVGVVVVTHTDYGSRLIAAAEFILGPQEFCQAVSVDMTKAVDETLVALKTAIKETDRGGGVLILTDMFGGTPTNMSLSLLASGHLEVLTGVNLPMLIKILGSRTKALETLAVEAKQAGCQGIVVAGEVLRKKVAEG</sequence>
<organism evidence="9 10">
    <name type="scientific">Solidesulfovibrio aerotolerans</name>
    <dbReference type="NCBI Taxonomy" id="295255"/>
    <lineage>
        <taxon>Bacteria</taxon>
        <taxon>Pseudomonadati</taxon>
        <taxon>Thermodesulfobacteriota</taxon>
        <taxon>Desulfovibrionia</taxon>
        <taxon>Desulfovibrionales</taxon>
        <taxon>Desulfovibrionaceae</taxon>
        <taxon>Solidesulfovibrio</taxon>
    </lineage>
</organism>
<dbReference type="EMBL" id="WVUD01000006">
    <property type="protein sequence ID" value="MYL82563.1"/>
    <property type="molecule type" value="Genomic_DNA"/>
</dbReference>
<evidence type="ECO:0000256" key="2">
    <source>
        <dbReference type="ARBA" id="ARBA00022448"/>
    </source>
</evidence>
<dbReference type="CDD" id="cd00006">
    <property type="entry name" value="PTS_IIA_man"/>
    <property type="match status" value="1"/>
</dbReference>
<keyword evidence="5" id="KW-0808">Transferase</keyword>
<evidence type="ECO:0000256" key="5">
    <source>
        <dbReference type="ARBA" id="ARBA00022679"/>
    </source>
</evidence>
<dbReference type="GO" id="GO:0016301">
    <property type="term" value="F:kinase activity"/>
    <property type="evidence" value="ECO:0007669"/>
    <property type="project" value="UniProtKB-KW"/>
</dbReference>
<dbReference type="AlphaFoldDB" id="A0A7C9IUI4"/>
<name>A0A7C9IUI4_9BACT</name>
<dbReference type="GO" id="GO:0016020">
    <property type="term" value="C:membrane"/>
    <property type="evidence" value="ECO:0007669"/>
    <property type="project" value="InterPro"/>
</dbReference>
<evidence type="ECO:0000313" key="9">
    <source>
        <dbReference type="EMBL" id="MYL82563.1"/>
    </source>
</evidence>
<dbReference type="Gene3D" id="3.40.50.510">
    <property type="entry name" value="Phosphotransferase system, mannose-type IIA component"/>
    <property type="match status" value="1"/>
</dbReference>
<dbReference type="InterPro" id="IPR036662">
    <property type="entry name" value="PTS_EIIA_man-typ_sf"/>
</dbReference>
<evidence type="ECO:0000256" key="7">
    <source>
        <dbReference type="ARBA" id="ARBA00022777"/>
    </source>
</evidence>
<accession>A0A7C9IUI4</accession>
<dbReference type="PANTHER" id="PTHR33799">
    <property type="entry name" value="PTS PERMEASE-RELATED-RELATED"/>
    <property type="match status" value="1"/>
</dbReference>